<evidence type="ECO:0000313" key="2">
    <source>
        <dbReference type="Proteomes" id="UP000223891"/>
    </source>
</evidence>
<accession>A0A1L2CV12</accession>
<sequence>MAILKILTEYSFIVETGTGEKMGILVNYDEGTTERTGIEFFNSDGALKFNNMKELEELLGEEFVYEEIEITDSTNASKALGDYPINDTDTIIDILYDDPLGIGTFRKSARSKKRFYPGWWLVRSENGSYLPRLTLSVDIYNERNNTEALYGPFKTYMDVTYTLKQL</sequence>
<keyword evidence="2" id="KW-1185">Reference proteome</keyword>
<dbReference type="Proteomes" id="UP000223891">
    <property type="component" value="Segment"/>
</dbReference>
<protein>
    <submittedName>
        <fullName evidence="1">Uncharacterized protein</fullName>
    </submittedName>
</protein>
<dbReference type="EMBL" id="KU574722">
    <property type="protein sequence ID" value="AMM43837.1"/>
    <property type="molecule type" value="Genomic_DNA"/>
</dbReference>
<organism evidence="1 2">
    <name type="scientific">Pectobacterium phage vB_PcaM_CBB</name>
    <dbReference type="NCBI Taxonomy" id="2772511"/>
    <lineage>
        <taxon>Viruses</taxon>
        <taxon>Duplodnaviria</taxon>
        <taxon>Heunggongvirae</taxon>
        <taxon>Uroviricota</taxon>
        <taxon>Caudoviricetes</taxon>
        <taxon>Mimasvirus</taxon>
        <taxon>Mimasvirus CBB</taxon>
    </lineage>
</organism>
<evidence type="ECO:0000313" key="1">
    <source>
        <dbReference type="EMBL" id="AMM43837.1"/>
    </source>
</evidence>
<gene>
    <name evidence="1" type="ORF">CBB_273</name>
</gene>
<name>A0A1L2CV12_9CAUD</name>
<proteinExistence type="predicted"/>
<reference evidence="2" key="1">
    <citation type="submission" date="2016-01" db="EMBL/GenBank/DDBJ databases">
        <title>Isolation and Characterization of Enterobacteria phage CBB.</title>
        <authorList>
            <person name="Buttimer C.T.H."/>
            <person name="Hendrix H."/>
            <person name="Alexandre H."/>
            <person name="O'Mahony J."/>
            <person name="Lavigne R."/>
            <person name="Coffey A."/>
        </authorList>
    </citation>
    <scope>NUCLEOTIDE SEQUENCE [LARGE SCALE GENOMIC DNA]</scope>
</reference>